<feature type="domain" description="BHLH" evidence="2">
    <location>
        <begin position="106"/>
        <end position="194"/>
    </location>
</feature>
<keyword evidence="4" id="KW-1185">Reference proteome</keyword>
<dbReference type="Proteomes" id="UP000287166">
    <property type="component" value="Unassembled WGS sequence"/>
</dbReference>
<feature type="region of interest" description="Disordered" evidence="1">
    <location>
        <begin position="405"/>
        <end position="468"/>
    </location>
</feature>
<reference evidence="3 4" key="1">
    <citation type="journal article" date="2018" name="Sci. Rep.">
        <title>Genome sequence of the cauliflower mushroom Sparassis crispa (Hanabiratake) and its association with beneficial usage.</title>
        <authorList>
            <person name="Kiyama R."/>
            <person name="Furutani Y."/>
            <person name="Kawaguchi K."/>
            <person name="Nakanishi T."/>
        </authorList>
    </citation>
    <scope>NUCLEOTIDE SEQUENCE [LARGE SCALE GENOMIC DNA]</scope>
</reference>
<dbReference type="EMBL" id="BFAD01000005">
    <property type="protein sequence ID" value="GBE83541.1"/>
    <property type="molecule type" value="Genomic_DNA"/>
</dbReference>
<feature type="compositionally biased region" description="Low complexity" evidence="1">
    <location>
        <begin position="405"/>
        <end position="426"/>
    </location>
</feature>
<gene>
    <name evidence="3" type="ORF">SCP_0505950</name>
</gene>
<evidence type="ECO:0000259" key="2">
    <source>
        <dbReference type="PROSITE" id="PS50888"/>
    </source>
</evidence>
<sequence length="468" mass="50018">MTGQIGATVAYARSINPPRRAKRPRTESIGNAESMLDSSTAPPKPSAHRSRPPILPKDCPTEADAEVPDTPDSEEDEEDEYDPSMAAPKRRGRKPGPLSRSARESLRKLNHSRIEKARRTKINETLATLSALVSEAEARRESLKRAGHAGENIESSYSPAEPVSGTAKCGRVKAEEKEFKLDVLVKTVAYMQELIEKVKTLEAGGCANCSRDGAVTSSGEKGSKRKRADDVDSSMVIDVDAIRSSVESDESYAKDNGKAEDGDPTTAAQPYMPHRLPSIASWLPHPHFDPSSIVAMSECRANTQLPSPPPSGHFRPAASLANVPVLTLPAPVDRAVVSSTAVARRSPLALYQAPAEFQKARHTMANSSVTSRRASIDILTRASGSSSGSPTWTPEDESAASLLLQMSSSPSSTTSTSSAAISSLSLPKAADLSPRGGYTWRIPLKESYRAPSSLEPETPSSLLGLERG</sequence>
<dbReference type="InterPro" id="IPR011598">
    <property type="entry name" value="bHLH_dom"/>
</dbReference>
<accession>A0A401GMS3</accession>
<dbReference type="Pfam" id="PF00010">
    <property type="entry name" value="HLH"/>
    <property type="match status" value="1"/>
</dbReference>
<dbReference type="GO" id="GO:0046983">
    <property type="term" value="F:protein dimerization activity"/>
    <property type="evidence" value="ECO:0007669"/>
    <property type="project" value="InterPro"/>
</dbReference>
<evidence type="ECO:0000256" key="1">
    <source>
        <dbReference type="SAM" id="MobiDB-lite"/>
    </source>
</evidence>
<name>A0A401GMS3_9APHY</name>
<dbReference type="SUPFAM" id="SSF47459">
    <property type="entry name" value="HLH, helix-loop-helix DNA-binding domain"/>
    <property type="match status" value="1"/>
</dbReference>
<dbReference type="InParanoid" id="A0A401GMS3"/>
<feature type="compositionally biased region" description="Polar residues" evidence="1">
    <location>
        <begin position="28"/>
        <end position="41"/>
    </location>
</feature>
<feature type="region of interest" description="Disordered" evidence="1">
    <location>
        <begin position="1"/>
        <end position="118"/>
    </location>
</feature>
<feature type="region of interest" description="Disordered" evidence="1">
    <location>
        <begin position="209"/>
        <end position="230"/>
    </location>
</feature>
<feature type="region of interest" description="Disordered" evidence="1">
    <location>
        <begin position="246"/>
        <end position="271"/>
    </location>
</feature>
<feature type="compositionally biased region" description="Basic and acidic residues" evidence="1">
    <location>
        <begin position="101"/>
        <end position="117"/>
    </location>
</feature>
<feature type="region of interest" description="Disordered" evidence="1">
    <location>
        <begin position="143"/>
        <end position="165"/>
    </location>
</feature>
<feature type="compositionally biased region" description="Low complexity" evidence="1">
    <location>
        <begin position="451"/>
        <end position="468"/>
    </location>
</feature>
<dbReference type="PROSITE" id="PS50888">
    <property type="entry name" value="BHLH"/>
    <property type="match status" value="1"/>
</dbReference>
<organism evidence="3 4">
    <name type="scientific">Sparassis crispa</name>
    <dbReference type="NCBI Taxonomy" id="139825"/>
    <lineage>
        <taxon>Eukaryota</taxon>
        <taxon>Fungi</taxon>
        <taxon>Dikarya</taxon>
        <taxon>Basidiomycota</taxon>
        <taxon>Agaricomycotina</taxon>
        <taxon>Agaricomycetes</taxon>
        <taxon>Polyporales</taxon>
        <taxon>Sparassidaceae</taxon>
        <taxon>Sparassis</taxon>
    </lineage>
</organism>
<dbReference type="OrthoDB" id="690068at2759"/>
<feature type="compositionally biased region" description="Acidic residues" evidence="1">
    <location>
        <begin position="61"/>
        <end position="82"/>
    </location>
</feature>
<dbReference type="GeneID" id="38780458"/>
<feature type="compositionally biased region" description="Basic and acidic residues" evidence="1">
    <location>
        <begin position="251"/>
        <end position="261"/>
    </location>
</feature>
<dbReference type="RefSeq" id="XP_027614454.1">
    <property type="nucleotide sequence ID" value="XM_027758653.1"/>
</dbReference>
<protein>
    <recommendedName>
        <fullName evidence="2">BHLH domain-containing protein</fullName>
    </recommendedName>
</protein>
<evidence type="ECO:0000313" key="4">
    <source>
        <dbReference type="Proteomes" id="UP000287166"/>
    </source>
</evidence>
<dbReference type="STRING" id="139825.A0A401GMS3"/>
<proteinExistence type="predicted"/>
<dbReference type="InterPro" id="IPR036638">
    <property type="entry name" value="HLH_DNA-bd_sf"/>
</dbReference>
<comment type="caution">
    <text evidence="3">The sequence shown here is derived from an EMBL/GenBank/DDBJ whole genome shotgun (WGS) entry which is preliminary data.</text>
</comment>
<evidence type="ECO:0000313" key="3">
    <source>
        <dbReference type="EMBL" id="GBE83541.1"/>
    </source>
</evidence>
<dbReference type="Gene3D" id="4.10.280.10">
    <property type="entry name" value="Helix-loop-helix DNA-binding domain"/>
    <property type="match status" value="1"/>
</dbReference>
<dbReference type="AlphaFoldDB" id="A0A401GMS3"/>